<name>A0A1E7EYK6_9STRA</name>
<evidence type="ECO:0000313" key="2">
    <source>
        <dbReference type="Proteomes" id="UP000095751"/>
    </source>
</evidence>
<accession>A0A1E7EYK6</accession>
<evidence type="ECO:0008006" key="3">
    <source>
        <dbReference type="Google" id="ProtNLM"/>
    </source>
</evidence>
<sequence>MAINKNKNTIIKKVFCFGDSLTAGTSPPYERIPPSGWQIQDSNKVGNIANEVNEKLQSWCCCDNDVGGSSSSTASSSSCSTIVTYVPFPIKEFDRDSGVWAPDGLHLSPEGYKTIGVSLSPIIANILNLC</sequence>
<proteinExistence type="predicted"/>
<organism evidence="1 2">
    <name type="scientific">Fragilariopsis cylindrus CCMP1102</name>
    <dbReference type="NCBI Taxonomy" id="635003"/>
    <lineage>
        <taxon>Eukaryota</taxon>
        <taxon>Sar</taxon>
        <taxon>Stramenopiles</taxon>
        <taxon>Ochrophyta</taxon>
        <taxon>Bacillariophyta</taxon>
        <taxon>Bacillariophyceae</taxon>
        <taxon>Bacillariophycidae</taxon>
        <taxon>Bacillariales</taxon>
        <taxon>Bacillariaceae</taxon>
        <taxon>Fragilariopsis</taxon>
    </lineage>
</organism>
<evidence type="ECO:0000313" key="1">
    <source>
        <dbReference type="EMBL" id="OEU11002.1"/>
    </source>
</evidence>
<dbReference type="AlphaFoldDB" id="A0A1E7EYK6"/>
<protein>
    <recommendedName>
        <fullName evidence="3">SGNH hydrolase-type esterase domain-containing protein</fullName>
    </recommendedName>
</protein>
<dbReference type="KEGG" id="fcy:FRACYDRAFT_246103"/>
<dbReference type="InParanoid" id="A0A1E7EYK6"/>
<dbReference type="EMBL" id="KV784369">
    <property type="protein sequence ID" value="OEU11002.1"/>
    <property type="molecule type" value="Genomic_DNA"/>
</dbReference>
<dbReference type="OrthoDB" id="45880at2759"/>
<keyword evidence="2" id="KW-1185">Reference proteome</keyword>
<reference evidence="1 2" key="1">
    <citation type="submission" date="2016-09" db="EMBL/GenBank/DDBJ databases">
        <title>Extensive genetic diversity and differential bi-allelic expression allows diatom success in the polar Southern Ocean.</title>
        <authorList>
            <consortium name="DOE Joint Genome Institute"/>
            <person name="Mock T."/>
            <person name="Otillar R.P."/>
            <person name="Strauss J."/>
            <person name="Dupont C."/>
            <person name="Frickenhaus S."/>
            <person name="Maumus F."/>
            <person name="Mcmullan M."/>
            <person name="Sanges R."/>
            <person name="Schmutz J."/>
            <person name="Toseland A."/>
            <person name="Valas R."/>
            <person name="Veluchamy A."/>
            <person name="Ward B.J."/>
            <person name="Allen A."/>
            <person name="Barry K."/>
            <person name="Falciatore A."/>
            <person name="Ferrante M."/>
            <person name="Fortunato A.E."/>
            <person name="Gloeckner G."/>
            <person name="Gruber A."/>
            <person name="Hipkin R."/>
            <person name="Janech M."/>
            <person name="Kroth P."/>
            <person name="Leese F."/>
            <person name="Lindquist E."/>
            <person name="Lyon B.R."/>
            <person name="Martin J."/>
            <person name="Mayer C."/>
            <person name="Parker M."/>
            <person name="Quesneville H."/>
            <person name="Raymond J."/>
            <person name="Uhlig C."/>
            <person name="Valentin K.U."/>
            <person name="Worden A.Z."/>
            <person name="Armbrust E.V."/>
            <person name="Bowler C."/>
            <person name="Green B."/>
            <person name="Moulton V."/>
            <person name="Van Oosterhout C."/>
            <person name="Grigoriev I."/>
        </authorList>
    </citation>
    <scope>NUCLEOTIDE SEQUENCE [LARGE SCALE GENOMIC DNA]</scope>
    <source>
        <strain evidence="1 2">CCMP1102</strain>
    </source>
</reference>
<gene>
    <name evidence="1" type="ORF">FRACYDRAFT_246103</name>
</gene>
<dbReference type="Proteomes" id="UP000095751">
    <property type="component" value="Unassembled WGS sequence"/>
</dbReference>